<reference evidence="2 3" key="1">
    <citation type="submission" date="2020-10" db="EMBL/GenBank/DDBJ databases">
        <title>Complete genome sequence of Cupriavidus basilensis CCUG 49340T.</title>
        <authorList>
            <person name="Salva-Serra F."/>
            <person name="Donoso R.A."/>
            <person name="Cho K.H."/>
            <person name="Yoo J.A."/>
            <person name="Lee K."/>
            <person name="Yoon S.-H."/>
            <person name="Perez-Pantoja D."/>
            <person name="Moore E.R.B."/>
        </authorList>
    </citation>
    <scope>NUCLEOTIDE SEQUENCE [LARGE SCALE GENOMIC DNA]</scope>
    <source>
        <strain evidence="3">CCUG 49340</strain>
    </source>
</reference>
<sequence>MSNLPGPQWSKRDTPDPRQPDKLTVFVQGAPDALLAPLPDFGGCLHWVSRRPRQPADAQFVIVERQINATTAQRLRSLRHPDRLVLTLLVDGLPYAATGCGPIVPTTAEALPRTLQLLASVLFAPVLGDGPMPLNWRDVQTVANRDAIGLPLDLDTSSEAGMSDELLMQLARFHGRTRIEPEALLASIYLPRGLPSLVSCSQQLRRLGAVTGHHCETRFALLVPESGRFTRLLALFPPGGALPEPFTPRK</sequence>
<gene>
    <name evidence="2" type="ORF">F7R26_034155</name>
</gene>
<protein>
    <submittedName>
        <fullName evidence="2">Uncharacterized protein</fullName>
    </submittedName>
</protein>
<evidence type="ECO:0000313" key="3">
    <source>
        <dbReference type="Proteomes" id="UP000397656"/>
    </source>
</evidence>
<dbReference type="Proteomes" id="UP000397656">
    <property type="component" value="Chromosome 2"/>
</dbReference>
<feature type="compositionally biased region" description="Basic and acidic residues" evidence="1">
    <location>
        <begin position="10"/>
        <end position="21"/>
    </location>
</feature>
<dbReference type="RefSeq" id="WP_150993226.1">
    <property type="nucleotide sequence ID" value="NZ_CP062804.1"/>
</dbReference>
<proteinExistence type="predicted"/>
<evidence type="ECO:0000313" key="2">
    <source>
        <dbReference type="EMBL" id="QOT79726.1"/>
    </source>
</evidence>
<accession>A0A643FJ38</accession>
<evidence type="ECO:0000256" key="1">
    <source>
        <dbReference type="SAM" id="MobiDB-lite"/>
    </source>
</evidence>
<organism evidence="2 3">
    <name type="scientific">Cupriavidus basilensis</name>
    <dbReference type="NCBI Taxonomy" id="68895"/>
    <lineage>
        <taxon>Bacteria</taxon>
        <taxon>Pseudomonadati</taxon>
        <taxon>Pseudomonadota</taxon>
        <taxon>Betaproteobacteria</taxon>
        <taxon>Burkholderiales</taxon>
        <taxon>Burkholderiaceae</taxon>
        <taxon>Cupriavidus</taxon>
    </lineage>
</organism>
<feature type="region of interest" description="Disordered" evidence="1">
    <location>
        <begin position="1"/>
        <end position="21"/>
    </location>
</feature>
<dbReference type="EMBL" id="CP062804">
    <property type="protein sequence ID" value="QOT79726.1"/>
    <property type="molecule type" value="Genomic_DNA"/>
</dbReference>
<dbReference type="GeneID" id="98406013"/>
<name>A0A643FJ38_9BURK</name>
<dbReference type="AlphaFoldDB" id="A0A643FJ38"/>